<name>A0A7C4PSH5_9CHLR</name>
<reference evidence="1" key="1">
    <citation type="journal article" date="2020" name="mSystems">
        <title>Genome- and Community-Level Interaction Insights into Carbon Utilization and Element Cycling Functions of Hydrothermarchaeota in Hydrothermal Sediment.</title>
        <authorList>
            <person name="Zhou Z."/>
            <person name="Liu Y."/>
            <person name="Xu W."/>
            <person name="Pan J."/>
            <person name="Luo Z.H."/>
            <person name="Li M."/>
        </authorList>
    </citation>
    <scope>NUCLEOTIDE SEQUENCE [LARGE SCALE GENOMIC DNA]</scope>
    <source>
        <strain evidence="1">SpSt-573</strain>
    </source>
</reference>
<dbReference type="EMBL" id="DSYK01000367">
    <property type="protein sequence ID" value="HGS21670.1"/>
    <property type="molecule type" value="Genomic_DNA"/>
</dbReference>
<proteinExistence type="predicted"/>
<organism evidence="1">
    <name type="scientific">Anaerolinea thermolimosa</name>
    <dbReference type="NCBI Taxonomy" id="229919"/>
    <lineage>
        <taxon>Bacteria</taxon>
        <taxon>Bacillati</taxon>
        <taxon>Chloroflexota</taxon>
        <taxon>Anaerolineae</taxon>
        <taxon>Anaerolineales</taxon>
        <taxon>Anaerolineaceae</taxon>
        <taxon>Anaerolinea</taxon>
    </lineage>
</organism>
<evidence type="ECO:0000313" key="1">
    <source>
        <dbReference type="EMBL" id="HGS21670.1"/>
    </source>
</evidence>
<protein>
    <submittedName>
        <fullName evidence="1">Uncharacterized protein</fullName>
    </submittedName>
</protein>
<comment type="caution">
    <text evidence="1">The sequence shown here is derived from an EMBL/GenBank/DDBJ whole genome shotgun (WGS) entry which is preliminary data.</text>
</comment>
<accession>A0A7C4PSH5</accession>
<sequence>MMVGEGVGLRVGEGVGEGSVGDGPAVGLGMGVRVEVGVTVGVGGSPVMMKRPDIFQLAPVKICTSYSPGNQPPTGALHSV</sequence>
<dbReference type="AlphaFoldDB" id="A0A7C4PSH5"/>
<gene>
    <name evidence="1" type="ORF">ENT37_07360</name>
</gene>